<protein>
    <recommendedName>
        <fullName evidence="4">PKD domain-containing protein</fullName>
    </recommendedName>
</protein>
<dbReference type="Proteomes" id="UP001382904">
    <property type="component" value="Unassembled WGS sequence"/>
</dbReference>
<feature type="region of interest" description="Disordered" evidence="1">
    <location>
        <begin position="19"/>
        <end position="100"/>
    </location>
</feature>
<keyword evidence="3" id="KW-1185">Reference proteome</keyword>
<dbReference type="EMBL" id="JBBKAM010000002">
    <property type="protein sequence ID" value="MEJ8641538.1"/>
    <property type="molecule type" value="Genomic_DNA"/>
</dbReference>
<comment type="caution">
    <text evidence="2">The sequence shown here is derived from an EMBL/GenBank/DDBJ whole genome shotgun (WGS) entry which is preliminary data.</text>
</comment>
<organism evidence="2 3">
    <name type="scientific">Streptomyces caledonius</name>
    <dbReference type="NCBI Taxonomy" id="3134107"/>
    <lineage>
        <taxon>Bacteria</taxon>
        <taxon>Bacillati</taxon>
        <taxon>Actinomycetota</taxon>
        <taxon>Actinomycetes</taxon>
        <taxon>Kitasatosporales</taxon>
        <taxon>Streptomycetaceae</taxon>
        <taxon>Streptomyces</taxon>
    </lineage>
</organism>
<evidence type="ECO:0000313" key="2">
    <source>
        <dbReference type="EMBL" id="MEJ8641538.1"/>
    </source>
</evidence>
<evidence type="ECO:0000313" key="3">
    <source>
        <dbReference type="Proteomes" id="UP001382904"/>
    </source>
</evidence>
<accession>A0ABU8U0X8</accession>
<gene>
    <name evidence="2" type="ORF">WKI68_08720</name>
</gene>
<feature type="compositionally biased region" description="Gly residues" evidence="1">
    <location>
        <begin position="47"/>
        <end position="59"/>
    </location>
</feature>
<name>A0ABU8U0X8_9ACTN</name>
<dbReference type="InterPro" id="IPR035986">
    <property type="entry name" value="PKD_dom_sf"/>
</dbReference>
<dbReference type="SUPFAM" id="SSF49299">
    <property type="entry name" value="PKD domain"/>
    <property type="match status" value="1"/>
</dbReference>
<evidence type="ECO:0008006" key="4">
    <source>
        <dbReference type="Google" id="ProtNLM"/>
    </source>
</evidence>
<sequence length="574" mass="60196">MSVYSGRAFELVQALTENGGAGAQSPTHVFRRRNRRGRRRSRPGCRQRGGPGRCQGHGRPGVAAPDLDLTKGETFGSKSFKSPAAKTVHPATKGKLAPQAENGAAAVEPTVDISGWQSSAHGITLELAVNSDPGTPLGVLVEWGDGGSEQVGANGPTLLTRSHVYAKPGVYHVMVSLLSGDTVVGTNDVIADTAGSDFTPHAPTRLLDTREGIGATKGKVAQYGTTRVKVGGNGQIPAGVTAVALNVTVTNPSKPGHIRAYGQGDERPTTSNVNFTAGQTVPNAVIVPVGANGYVELYNHSDGAVDLIADVTGFFTKSAANGYTSLTPSRLVDTREGLGAGKGKVAGRNSFTTQVTGRGGVPADAKAVALNVTVTEPSQDGHLIVYPAGGQAPTTSNVNFSTGQTIANSVIVPIGADGKISVFNGAWAGAHVIVDVVGYYSPGSQSAYVPFLPERWFDTREDGEQLEGRNYIYSSFFEDDADVTGVVLNTTVTNTRGPGHLTVAPDPNRWIDYDNGWAIKPTPPNSSVLNWTPNKTVPNLVQASTGSTRLIDFWNMSYEPTDMIVDIFGIYAKN</sequence>
<evidence type="ECO:0000256" key="1">
    <source>
        <dbReference type="SAM" id="MobiDB-lite"/>
    </source>
</evidence>
<feature type="compositionally biased region" description="Basic residues" evidence="1">
    <location>
        <begin position="29"/>
        <end position="45"/>
    </location>
</feature>
<proteinExistence type="predicted"/>
<reference evidence="2 3" key="1">
    <citation type="submission" date="2024-03" db="EMBL/GenBank/DDBJ databases">
        <title>Novel Streptomyces species of biotechnological and ecological value are a feature of Machair soil.</title>
        <authorList>
            <person name="Prole J.R."/>
            <person name="Goodfellow M."/>
            <person name="Allenby N."/>
            <person name="Ward A.C."/>
        </authorList>
    </citation>
    <scope>NUCLEOTIDE SEQUENCE [LARGE SCALE GENOMIC DNA]</scope>
    <source>
        <strain evidence="2 3">MS1.HAVA.3</strain>
    </source>
</reference>